<dbReference type="Proteomes" id="UP000663981">
    <property type="component" value="Unassembled WGS sequence"/>
</dbReference>
<evidence type="ECO:0000313" key="1">
    <source>
        <dbReference type="EMBL" id="MBO1511863.1"/>
    </source>
</evidence>
<dbReference type="EMBL" id="JAGDEL010000005">
    <property type="protein sequence ID" value="MBO1511863.1"/>
    <property type="molecule type" value="Genomic_DNA"/>
</dbReference>
<reference evidence="1 2" key="1">
    <citation type="submission" date="2021-03" db="EMBL/GenBank/DDBJ databases">
        <title>Whole genome sequence of Metabacillus bambusae BG109.</title>
        <authorList>
            <person name="Jeong J.W."/>
        </authorList>
    </citation>
    <scope>NUCLEOTIDE SEQUENCE [LARGE SCALE GENOMIC DNA]</scope>
    <source>
        <strain evidence="1 2">BG109</strain>
    </source>
</reference>
<keyword evidence="2" id="KW-1185">Reference proteome</keyword>
<gene>
    <name evidence="1" type="ORF">I7822_09290</name>
</gene>
<organism evidence="1 2">
    <name type="scientific">Metabacillus bambusae</name>
    <dbReference type="NCBI Taxonomy" id="2795218"/>
    <lineage>
        <taxon>Bacteria</taxon>
        <taxon>Bacillati</taxon>
        <taxon>Bacillota</taxon>
        <taxon>Bacilli</taxon>
        <taxon>Bacillales</taxon>
        <taxon>Bacillaceae</taxon>
        <taxon>Metabacillus</taxon>
    </lineage>
</organism>
<evidence type="ECO:0000313" key="2">
    <source>
        <dbReference type="Proteomes" id="UP000663981"/>
    </source>
</evidence>
<sequence length="265" mass="30448">MNTIQLSIEELLFSFYSEGLFEQGISIKEAYFPTLQDAELKLMLEIASRSLLAKDMIKEVDHQYKLKDEFAAYIHTLNYAEGTIKASKHQSDFNGEESISFHYKNGEVYLHKLLYDNQVHSISKLPEEEILSEVSRFFNFHTLEKQGEVILRLKSEEFEELLEDVSQSHSLPESIVQKWISKKGESTSILAFLNDLSNRNGTMDSLVSLAYDSENTPDLMDLYFLIPGKNECWLATRDNSLDLNIQRANEASIKQLFVTKKILSA</sequence>
<proteinExistence type="predicted"/>
<name>A0ABS3N0S9_9BACI</name>
<comment type="caution">
    <text evidence="1">The sequence shown here is derived from an EMBL/GenBank/DDBJ whole genome shotgun (WGS) entry which is preliminary data.</text>
</comment>
<dbReference type="RefSeq" id="WP_207977256.1">
    <property type="nucleotide sequence ID" value="NZ_JAGDEL010000005.1"/>
</dbReference>
<accession>A0ABS3N0S9</accession>
<protein>
    <submittedName>
        <fullName evidence="1">Uncharacterized protein</fullName>
    </submittedName>
</protein>